<evidence type="ECO:0000256" key="1">
    <source>
        <dbReference type="ARBA" id="ARBA00004141"/>
    </source>
</evidence>
<evidence type="ECO:0000256" key="2">
    <source>
        <dbReference type="ARBA" id="ARBA00022692"/>
    </source>
</evidence>
<proteinExistence type="predicted"/>
<evidence type="ECO:0000313" key="7">
    <source>
        <dbReference type="Proteomes" id="UP000009096"/>
    </source>
</evidence>
<dbReference type="Proteomes" id="UP000009096">
    <property type="component" value="Chromosome 5"/>
</dbReference>
<keyword evidence="3 5" id="KW-1133">Transmembrane helix</keyword>
<dbReference type="VEuPathDB" id="FungiDB:FVEG_15255"/>
<sequence length="532" mass="60409">MARRFAAPRARSNQLTARDDGSWLCADGPYLGCVKALCALYPALRVPDDRNRAIPFQARAARVAIVTMKSDGSIPCVTKYNVPGNTAALKDRLSAVPSRIQCHPDCKVESVIYLVEGLNPEIVSIFGYKLDIDPMLFASHERSSNYQTLPNGAGLGPRLPSLVNRDTTWRITYYDIRIPPPQDIFTSYTVGCALSGRDAQTQRINDKWEQPFILTRKCSVWRKPGSEDDIDSTLILCDPPFSKAHIWTQSVTHDWWEIEEKNVSTMPHHGGYADVIPRLTSFRTWNGPGPERQSLYGDLLYYLTKRSHEIQCEREPPIDIEKIAIRIITSHYLLLLDYFEGIIFDLEFPLSRKKNFSTQETLNMEEQWSTIQLIRTSLSRYIQNVSGTMVQLRIPFEDLGSTDSAANLIASEDQYDFQYIYMQLRVLKTRADLLNESLTGLTGILGNKRSIREAKTVKTLTLVALVFIPLSFTSALFSMSDEFLPGRESFWVFWVVSLPLVIAVLVLATILDFGYDDNGTWRPTMYLSIEKC</sequence>
<keyword evidence="7" id="KW-1185">Reference proteome</keyword>
<protein>
    <submittedName>
        <fullName evidence="6">Uncharacterized protein</fullName>
    </submittedName>
</protein>
<dbReference type="EMBL" id="CM000582">
    <property type="protein sequence ID" value="EWG41227.1"/>
    <property type="molecule type" value="Genomic_DNA"/>
</dbReference>
<dbReference type="EMBL" id="DS022244">
    <property type="protein sequence ID" value="EWG41227.1"/>
    <property type="molecule type" value="Genomic_DNA"/>
</dbReference>
<keyword evidence="2 5" id="KW-0812">Transmembrane</keyword>
<gene>
    <name evidence="6" type="ORF">FVEG_15255</name>
</gene>
<dbReference type="OrthoDB" id="5065313at2759"/>
<dbReference type="KEGG" id="fvr:FVEG_15255"/>
<comment type="subcellular location">
    <subcellularLocation>
        <location evidence="1">Membrane</location>
        <topology evidence="1">Multi-pass membrane protein</topology>
    </subcellularLocation>
</comment>
<reference evidence="6 7" key="1">
    <citation type="journal article" date="2010" name="Nature">
        <title>Comparative genomics reveals mobile pathogenicity chromosomes in Fusarium.</title>
        <authorList>
            <person name="Ma L.J."/>
            <person name="van der Does H.C."/>
            <person name="Borkovich K.A."/>
            <person name="Coleman J.J."/>
            <person name="Daboussi M.J."/>
            <person name="Di Pietro A."/>
            <person name="Dufresne M."/>
            <person name="Freitag M."/>
            <person name="Grabherr M."/>
            <person name="Henrissat B."/>
            <person name="Houterman P.M."/>
            <person name="Kang S."/>
            <person name="Shim W.B."/>
            <person name="Woloshuk C."/>
            <person name="Xie X."/>
            <person name="Xu J.R."/>
            <person name="Antoniw J."/>
            <person name="Baker S.E."/>
            <person name="Bluhm B.H."/>
            <person name="Breakspear A."/>
            <person name="Brown D.W."/>
            <person name="Butchko R.A."/>
            <person name="Chapman S."/>
            <person name="Coulson R."/>
            <person name="Coutinho P.M."/>
            <person name="Danchin E.G."/>
            <person name="Diener A."/>
            <person name="Gale L.R."/>
            <person name="Gardiner D.M."/>
            <person name="Goff S."/>
            <person name="Hammond-Kosack K.E."/>
            <person name="Hilburn K."/>
            <person name="Hua-Van A."/>
            <person name="Jonkers W."/>
            <person name="Kazan K."/>
            <person name="Kodira C.D."/>
            <person name="Koehrsen M."/>
            <person name="Kumar L."/>
            <person name="Lee Y.H."/>
            <person name="Li L."/>
            <person name="Manners J.M."/>
            <person name="Miranda-Saavedra D."/>
            <person name="Mukherjee M."/>
            <person name="Park G."/>
            <person name="Park J."/>
            <person name="Park S.Y."/>
            <person name="Proctor R.H."/>
            <person name="Regev A."/>
            <person name="Ruiz-Roldan M.C."/>
            <person name="Sain D."/>
            <person name="Sakthikumar S."/>
            <person name="Sykes S."/>
            <person name="Schwartz D.C."/>
            <person name="Turgeon B.G."/>
            <person name="Wapinski I."/>
            <person name="Yoder O."/>
            <person name="Young S."/>
            <person name="Zeng Q."/>
            <person name="Zhou S."/>
            <person name="Galagan J."/>
            <person name="Cuomo C.A."/>
            <person name="Kistler H.C."/>
            <person name="Rep M."/>
        </authorList>
    </citation>
    <scope>NUCLEOTIDE SEQUENCE [LARGE SCALE GENOMIC DNA]</scope>
    <source>
        <strain evidence="7">M3125 / FGSC 7600</strain>
    </source>
</reference>
<feature type="transmembrane region" description="Helical" evidence="5">
    <location>
        <begin position="491"/>
        <end position="515"/>
    </location>
</feature>
<evidence type="ECO:0000313" key="6">
    <source>
        <dbReference type="EMBL" id="EWG41227.1"/>
    </source>
</evidence>
<keyword evidence="4 5" id="KW-0472">Membrane</keyword>
<dbReference type="GeneID" id="30072131"/>
<dbReference type="GO" id="GO:0046873">
    <property type="term" value="F:metal ion transmembrane transporter activity"/>
    <property type="evidence" value="ECO:0007669"/>
    <property type="project" value="InterPro"/>
</dbReference>
<evidence type="ECO:0000256" key="4">
    <source>
        <dbReference type="ARBA" id="ARBA00023136"/>
    </source>
</evidence>
<dbReference type="SUPFAM" id="SSF144083">
    <property type="entry name" value="Magnesium transport protein CorA, transmembrane region"/>
    <property type="match status" value="1"/>
</dbReference>
<dbReference type="Pfam" id="PF01544">
    <property type="entry name" value="CorA"/>
    <property type="match status" value="1"/>
</dbReference>
<dbReference type="GO" id="GO:0016020">
    <property type="term" value="C:membrane"/>
    <property type="evidence" value="ECO:0007669"/>
    <property type="project" value="UniProtKB-SubCell"/>
</dbReference>
<name>W7M8H4_GIBM7</name>
<dbReference type="Gene3D" id="1.20.58.340">
    <property type="entry name" value="Magnesium transport protein CorA, transmembrane region"/>
    <property type="match status" value="1"/>
</dbReference>
<evidence type="ECO:0000256" key="5">
    <source>
        <dbReference type="SAM" id="Phobius"/>
    </source>
</evidence>
<dbReference type="RefSeq" id="XP_018747418.1">
    <property type="nucleotide sequence ID" value="XM_018904379.1"/>
</dbReference>
<organism evidence="6 7">
    <name type="scientific">Gibberella moniliformis (strain M3125 / FGSC 7600)</name>
    <name type="common">Maize ear and stalk rot fungus</name>
    <name type="synonym">Fusarium verticillioides</name>
    <dbReference type="NCBI Taxonomy" id="334819"/>
    <lineage>
        <taxon>Eukaryota</taxon>
        <taxon>Fungi</taxon>
        <taxon>Dikarya</taxon>
        <taxon>Ascomycota</taxon>
        <taxon>Pezizomycotina</taxon>
        <taxon>Sordariomycetes</taxon>
        <taxon>Hypocreomycetidae</taxon>
        <taxon>Hypocreales</taxon>
        <taxon>Nectriaceae</taxon>
        <taxon>Fusarium</taxon>
        <taxon>Fusarium fujikuroi species complex</taxon>
    </lineage>
</organism>
<accession>W7M8H4</accession>
<feature type="transmembrane region" description="Helical" evidence="5">
    <location>
        <begin position="459"/>
        <end position="479"/>
    </location>
</feature>
<dbReference type="InterPro" id="IPR045863">
    <property type="entry name" value="CorA_TM1_TM2"/>
</dbReference>
<dbReference type="InterPro" id="IPR002523">
    <property type="entry name" value="MgTranspt_CorA/ZnTranspt_ZntB"/>
</dbReference>
<evidence type="ECO:0000256" key="3">
    <source>
        <dbReference type="ARBA" id="ARBA00022989"/>
    </source>
</evidence>
<dbReference type="AlphaFoldDB" id="W7M8H4"/>